<dbReference type="OrthoDB" id="9573at2157"/>
<dbReference type="Gene3D" id="6.10.30.10">
    <property type="match status" value="1"/>
</dbReference>
<evidence type="ECO:0000313" key="2">
    <source>
        <dbReference type="EMBL" id="KQB33927.1"/>
    </source>
</evidence>
<dbReference type="Proteomes" id="UP000050320">
    <property type="component" value="Unassembled WGS sequence"/>
</dbReference>
<dbReference type="InterPro" id="IPR002878">
    <property type="entry name" value="ChsH2_C"/>
</dbReference>
<gene>
    <name evidence="2" type="ORF">AOG54_06155</name>
</gene>
<dbReference type="EMBL" id="LKBG01000267">
    <property type="protein sequence ID" value="KQB33927.1"/>
    <property type="molecule type" value="Genomic_DNA"/>
</dbReference>
<dbReference type="Pfam" id="PF01796">
    <property type="entry name" value="OB_ChsH2_C"/>
    <property type="match status" value="1"/>
</dbReference>
<dbReference type="SUPFAM" id="SSF50249">
    <property type="entry name" value="Nucleic acid-binding proteins"/>
    <property type="match status" value="1"/>
</dbReference>
<comment type="caution">
    <text evidence="2">The sequence shown here is derived from an EMBL/GenBank/DDBJ whole genome shotgun (WGS) entry which is preliminary data.</text>
</comment>
<dbReference type="GeneID" id="84221266"/>
<keyword evidence="3" id="KW-1185">Reference proteome</keyword>
<dbReference type="InterPro" id="IPR012340">
    <property type="entry name" value="NA-bd_OB-fold"/>
</dbReference>
<protein>
    <submittedName>
        <fullName evidence="2">Nucleotide-binding protein</fullName>
    </submittedName>
</protein>
<name>A0A0Q0RVF5_9ARCH</name>
<organism evidence="2 3">
    <name type="scientific">Acidiplasma aeolicum</name>
    <dbReference type="NCBI Taxonomy" id="507754"/>
    <lineage>
        <taxon>Archaea</taxon>
        <taxon>Methanobacteriati</taxon>
        <taxon>Thermoplasmatota</taxon>
        <taxon>Thermoplasmata</taxon>
        <taxon>Thermoplasmatales</taxon>
        <taxon>Ferroplasmaceae</taxon>
        <taxon>Acidiplasma</taxon>
    </lineage>
</organism>
<sequence>MDRYTRVMKTDPLVKEFDYNIEYIHSYAQDSKFFTSLGMGILLGSECKKCNYRYGTYRKYCMFCGSETDDINLPLTGKIHSFTTCYYSGENFINETPYTLILVEFEGIDSLFMSRLVNKENKNVYIGMPVRAKFRRLQKFDVNDVYFVPA</sequence>
<evidence type="ECO:0000259" key="1">
    <source>
        <dbReference type="Pfam" id="PF01796"/>
    </source>
</evidence>
<dbReference type="PANTHER" id="PTHR34075:SF5">
    <property type="entry name" value="BLR3430 PROTEIN"/>
    <property type="match status" value="1"/>
</dbReference>
<dbReference type="PANTHER" id="PTHR34075">
    <property type="entry name" value="BLR3430 PROTEIN"/>
    <property type="match status" value="1"/>
</dbReference>
<feature type="domain" description="ChsH2 C-terminal OB-fold" evidence="1">
    <location>
        <begin position="73"/>
        <end position="135"/>
    </location>
</feature>
<reference evidence="2 3" key="1">
    <citation type="submission" date="2015-09" db="EMBL/GenBank/DDBJ databases">
        <title>Heavy metals and arsenic resistance mechanisms in polyextremophilic archaea of the family Ferroplasmaceae.</title>
        <authorList>
            <person name="Bulaev A.G."/>
            <person name="Kanygina A.V."/>
        </authorList>
    </citation>
    <scope>NUCLEOTIDE SEQUENCE [LARGE SCALE GENOMIC DNA]</scope>
    <source>
        <strain evidence="2 3">VT</strain>
    </source>
</reference>
<evidence type="ECO:0000313" key="3">
    <source>
        <dbReference type="Proteomes" id="UP000050320"/>
    </source>
</evidence>
<accession>A0A0Q0RVF5</accession>
<dbReference type="RefSeq" id="WP_048102361.1">
    <property type="nucleotide sequence ID" value="NZ_JBBYJF010000002.1"/>
</dbReference>
<dbReference type="AlphaFoldDB" id="A0A0Q0RVF5"/>
<proteinExistence type="predicted"/>
<dbReference type="InterPro" id="IPR052513">
    <property type="entry name" value="Thioester_dehydratase-like"/>
</dbReference>